<dbReference type="InterPro" id="IPR056596">
    <property type="entry name" value="FLAD1_M"/>
</dbReference>
<dbReference type="Proteomes" id="UP001161390">
    <property type="component" value="Unassembled WGS sequence"/>
</dbReference>
<reference evidence="2" key="1">
    <citation type="journal article" date="2014" name="Int. J. Syst. Evol. Microbiol.">
        <title>Complete genome of a new Firmicutes species belonging to the dominant human colonic microbiota ('Ruminococcus bicirculans') reveals two chromosomes and a selective capacity to utilize plant glucans.</title>
        <authorList>
            <consortium name="NISC Comparative Sequencing Program"/>
            <person name="Wegmann U."/>
            <person name="Louis P."/>
            <person name="Goesmann A."/>
            <person name="Henrissat B."/>
            <person name="Duncan S.H."/>
            <person name="Flint H.J."/>
        </authorList>
    </citation>
    <scope>NUCLEOTIDE SEQUENCE</scope>
    <source>
        <strain evidence="2">NBRC 108216</strain>
    </source>
</reference>
<dbReference type="InterPro" id="IPR036425">
    <property type="entry name" value="MoaB/Mog-like_dom_sf"/>
</dbReference>
<accession>A0ABQ5UZC5</accession>
<dbReference type="Gene3D" id="3.40.980.10">
    <property type="entry name" value="MoaB/Mog-like domain"/>
    <property type="match status" value="1"/>
</dbReference>
<evidence type="ECO:0000313" key="3">
    <source>
        <dbReference type="Proteomes" id="UP001161390"/>
    </source>
</evidence>
<keyword evidence="3" id="KW-1185">Reference proteome</keyword>
<gene>
    <name evidence="2" type="ORF">GCM10007854_11570</name>
</gene>
<dbReference type="PANTHER" id="PTHR13939">
    <property type="entry name" value="NICOTINAMIDE-NUCLEOTIDE AMIDOHYDROLASE PNCC"/>
    <property type="match status" value="1"/>
</dbReference>
<dbReference type="InterPro" id="IPR001453">
    <property type="entry name" value="MoaB/Mog_dom"/>
</dbReference>
<dbReference type="SMART" id="SM00852">
    <property type="entry name" value="MoCF_biosynth"/>
    <property type="match status" value="1"/>
</dbReference>
<dbReference type="EMBL" id="BSNJ01000002">
    <property type="protein sequence ID" value="GLQ20202.1"/>
    <property type="molecule type" value="Genomic_DNA"/>
</dbReference>
<dbReference type="RefSeq" id="WP_284370553.1">
    <property type="nucleotide sequence ID" value="NZ_BSNJ01000002.1"/>
</dbReference>
<dbReference type="Pfam" id="PF24102">
    <property type="entry name" value="FLAD1_M"/>
    <property type="match status" value="1"/>
</dbReference>
<evidence type="ECO:0000259" key="1">
    <source>
        <dbReference type="SMART" id="SM00852"/>
    </source>
</evidence>
<dbReference type="PANTHER" id="PTHR13939:SF0">
    <property type="entry name" value="NMN AMIDOHYDROLASE-LIKE PROTEIN YFAY"/>
    <property type="match status" value="1"/>
</dbReference>
<dbReference type="CDD" id="cd00885">
    <property type="entry name" value="cinA"/>
    <property type="match status" value="1"/>
</dbReference>
<organism evidence="2 3">
    <name type="scientific">Algimonas porphyrae</name>
    <dbReference type="NCBI Taxonomy" id="1128113"/>
    <lineage>
        <taxon>Bacteria</taxon>
        <taxon>Pseudomonadati</taxon>
        <taxon>Pseudomonadota</taxon>
        <taxon>Alphaproteobacteria</taxon>
        <taxon>Maricaulales</taxon>
        <taxon>Robiginitomaculaceae</taxon>
        <taxon>Algimonas</taxon>
    </lineage>
</organism>
<proteinExistence type="predicted"/>
<dbReference type="SUPFAM" id="SSF53218">
    <property type="entry name" value="Molybdenum cofactor biosynthesis proteins"/>
    <property type="match status" value="1"/>
</dbReference>
<reference evidence="2" key="2">
    <citation type="submission" date="2023-01" db="EMBL/GenBank/DDBJ databases">
        <title>Draft genome sequence of Algimonas porphyrae strain NBRC 108216.</title>
        <authorList>
            <person name="Sun Q."/>
            <person name="Mori K."/>
        </authorList>
    </citation>
    <scope>NUCLEOTIDE SEQUENCE</scope>
    <source>
        <strain evidence="2">NBRC 108216</strain>
    </source>
</reference>
<feature type="domain" description="MoaB/Mog" evidence="1">
    <location>
        <begin position="11"/>
        <end position="171"/>
    </location>
</feature>
<sequence>MTTVLTKVTAGVLLIGDELLSGRTQDTNLATIADFLAPLGVSVGEARILPDDAAIITRTVRDFSDRFDYVFTTGGIGPTHDDITADCIAAAFDLTIAERADALASLRERYAEGELNAARRRMARIPDGASLIANPVSQAPGFQTRNVFTLAGVPQIMRGMLADIGHRIEGGARTHQISVTCEGIGEGDAAEPLAGIEASYPDISIGSYPFFNDALRGVTFVARGPDQEQLARVKADLERLVARLTDG</sequence>
<dbReference type="InterPro" id="IPR050101">
    <property type="entry name" value="CinA"/>
</dbReference>
<name>A0ABQ5UZC5_9PROT</name>
<comment type="caution">
    <text evidence="2">The sequence shown here is derived from an EMBL/GenBank/DDBJ whole genome shotgun (WGS) entry which is preliminary data.</text>
</comment>
<protein>
    <submittedName>
        <fullName evidence="2">Molybdenum cofactor biosynthesis protein</fullName>
    </submittedName>
</protein>
<dbReference type="Pfam" id="PF00994">
    <property type="entry name" value="MoCF_biosynth"/>
    <property type="match status" value="1"/>
</dbReference>
<evidence type="ECO:0000313" key="2">
    <source>
        <dbReference type="EMBL" id="GLQ20202.1"/>
    </source>
</evidence>